<evidence type="ECO:0000256" key="4">
    <source>
        <dbReference type="ARBA" id="ARBA00023284"/>
    </source>
</evidence>
<dbReference type="PROSITE" id="PS00194">
    <property type="entry name" value="THIOREDOXIN_1"/>
    <property type="match status" value="1"/>
</dbReference>
<name>A0A412X287_9BACT</name>
<dbReference type="Proteomes" id="UP000283589">
    <property type="component" value="Unassembled WGS sequence"/>
</dbReference>
<evidence type="ECO:0000256" key="1">
    <source>
        <dbReference type="ARBA" id="ARBA00004196"/>
    </source>
</evidence>
<dbReference type="PROSITE" id="PS51257">
    <property type="entry name" value="PROKAR_LIPOPROTEIN"/>
    <property type="match status" value="1"/>
</dbReference>
<accession>A0A412X287</accession>
<feature type="domain" description="Thioredoxin" evidence="5">
    <location>
        <begin position="244"/>
        <end position="387"/>
    </location>
</feature>
<gene>
    <name evidence="6" type="ORF">DWW18_07835</name>
</gene>
<dbReference type="InterPro" id="IPR050553">
    <property type="entry name" value="Thioredoxin_ResA/DsbE_sf"/>
</dbReference>
<dbReference type="PANTHER" id="PTHR42852">
    <property type="entry name" value="THIOL:DISULFIDE INTERCHANGE PROTEIN DSBE"/>
    <property type="match status" value="1"/>
</dbReference>
<dbReference type="Gene3D" id="3.40.30.10">
    <property type="entry name" value="Glutaredoxin"/>
    <property type="match status" value="1"/>
</dbReference>
<dbReference type="GO" id="GO:0016209">
    <property type="term" value="F:antioxidant activity"/>
    <property type="evidence" value="ECO:0007669"/>
    <property type="project" value="InterPro"/>
</dbReference>
<dbReference type="PROSITE" id="PS51352">
    <property type="entry name" value="THIOREDOXIN_2"/>
    <property type="match status" value="1"/>
</dbReference>
<dbReference type="GO" id="GO:0030313">
    <property type="term" value="C:cell envelope"/>
    <property type="evidence" value="ECO:0007669"/>
    <property type="project" value="UniProtKB-SubCell"/>
</dbReference>
<dbReference type="InterPro" id="IPR036249">
    <property type="entry name" value="Thioredoxin-like_sf"/>
</dbReference>
<keyword evidence="2" id="KW-0201">Cytochrome c-type biogenesis</keyword>
<sequence length="387" mass="44608">MKWSFIIIVLQLLVGCQLNDGYVIKGELAGAPENEWIYLMDVDQHQYYDSVQLHDGRFEFRGKVNLPELRKIIFYKDPTQRIYGWANILCIPVYVENSEILVSIPFAEMPSKLAKKVPASLRIEGSGVHDLYQGYIQQIEPLNLKFDGVFDQYRQVYYRGKGSEQDVIKCVKEMDMLRDSIYHYGVDFIRKHGDSPVATYVVNKLAVERYGREEAQRVLELFPPQVRTGEMGEQLEKTLIGKTLYVNDMMPDFLVLDINLNEKRLSECVHKGRYTLVELWASWCGPCRHDIPRLKETYKRFHEKGFDIVSVSIDDEMDKWKSAVSREGMEWTQVCGAKGVKYGRECMQAFGVNAVPSGFLIDPQGKVIDVASRGGWLNMKLIELFGE</sequence>
<dbReference type="PANTHER" id="PTHR42852:SF6">
    <property type="entry name" value="THIOL:DISULFIDE INTERCHANGE PROTEIN DSBE"/>
    <property type="match status" value="1"/>
</dbReference>
<dbReference type="EMBL" id="QRZA01000007">
    <property type="protein sequence ID" value="RGV34584.1"/>
    <property type="molecule type" value="Genomic_DNA"/>
</dbReference>
<dbReference type="AlphaFoldDB" id="A0A412X287"/>
<dbReference type="Pfam" id="PF14289">
    <property type="entry name" value="DUF4369"/>
    <property type="match status" value="1"/>
</dbReference>
<dbReference type="GO" id="GO:0016491">
    <property type="term" value="F:oxidoreductase activity"/>
    <property type="evidence" value="ECO:0007669"/>
    <property type="project" value="InterPro"/>
</dbReference>
<dbReference type="CDD" id="cd02966">
    <property type="entry name" value="TlpA_like_family"/>
    <property type="match status" value="1"/>
</dbReference>
<dbReference type="GO" id="GO:0017004">
    <property type="term" value="P:cytochrome complex assembly"/>
    <property type="evidence" value="ECO:0007669"/>
    <property type="project" value="UniProtKB-KW"/>
</dbReference>
<evidence type="ECO:0000313" key="7">
    <source>
        <dbReference type="Proteomes" id="UP000283589"/>
    </source>
</evidence>
<keyword evidence="3" id="KW-1015">Disulfide bond</keyword>
<evidence type="ECO:0000256" key="3">
    <source>
        <dbReference type="ARBA" id="ARBA00023157"/>
    </source>
</evidence>
<dbReference type="InterPro" id="IPR000866">
    <property type="entry name" value="AhpC/TSA"/>
</dbReference>
<dbReference type="SUPFAM" id="SSF52833">
    <property type="entry name" value="Thioredoxin-like"/>
    <property type="match status" value="1"/>
</dbReference>
<dbReference type="InterPro" id="IPR013766">
    <property type="entry name" value="Thioredoxin_domain"/>
</dbReference>
<evidence type="ECO:0000259" key="5">
    <source>
        <dbReference type="PROSITE" id="PS51352"/>
    </source>
</evidence>
<evidence type="ECO:0000313" key="6">
    <source>
        <dbReference type="EMBL" id="RGV34584.1"/>
    </source>
</evidence>
<dbReference type="InterPro" id="IPR025380">
    <property type="entry name" value="DUF4369"/>
</dbReference>
<protein>
    <submittedName>
        <fullName evidence="6">AhpC/TSA family protein</fullName>
    </submittedName>
</protein>
<evidence type="ECO:0000256" key="2">
    <source>
        <dbReference type="ARBA" id="ARBA00022748"/>
    </source>
</evidence>
<reference evidence="6 7" key="1">
    <citation type="submission" date="2018-08" db="EMBL/GenBank/DDBJ databases">
        <title>A genome reference for cultivated species of the human gut microbiota.</title>
        <authorList>
            <person name="Zou Y."/>
            <person name="Xue W."/>
            <person name="Luo G."/>
        </authorList>
    </citation>
    <scope>NUCLEOTIDE SEQUENCE [LARGE SCALE GENOMIC DNA]</scope>
    <source>
        <strain evidence="6 7">AF14-49</strain>
    </source>
</reference>
<proteinExistence type="predicted"/>
<dbReference type="RefSeq" id="WP_118259754.1">
    <property type="nucleotide sequence ID" value="NZ_CALBWO010000030.1"/>
</dbReference>
<organism evidence="6 7">
    <name type="scientific">Butyricimonas virosa</name>
    <dbReference type="NCBI Taxonomy" id="544645"/>
    <lineage>
        <taxon>Bacteria</taxon>
        <taxon>Pseudomonadati</taxon>
        <taxon>Bacteroidota</taxon>
        <taxon>Bacteroidia</taxon>
        <taxon>Bacteroidales</taxon>
        <taxon>Odoribacteraceae</taxon>
        <taxon>Butyricimonas</taxon>
    </lineage>
</organism>
<comment type="subcellular location">
    <subcellularLocation>
        <location evidence="1">Cell envelope</location>
    </subcellularLocation>
</comment>
<keyword evidence="4" id="KW-0676">Redox-active center</keyword>
<dbReference type="InterPro" id="IPR017937">
    <property type="entry name" value="Thioredoxin_CS"/>
</dbReference>
<comment type="caution">
    <text evidence="6">The sequence shown here is derived from an EMBL/GenBank/DDBJ whole genome shotgun (WGS) entry which is preliminary data.</text>
</comment>
<dbReference type="Pfam" id="PF00578">
    <property type="entry name" value="AhpC-TSA"/>
    <property type="match status" value="1"/>
</dbReference>